<dbReference type="EMBL" id="CP025198">
    <property type="protein sequence ID" value="AXE37473.1"/>
    <property type="molecule type" value="Genomic_DNA"/>
</dbReference>
<gene>
    <name evidence="3" type="ORF">JS278_00276</name>
</gene>
<evidence type="ECO:0000313" key="4">
    <source>
        <dbReference type="Proteomes" id="UP000251995"/>
    </source>
</evidence>
<keyword evidence="2" id="KW-0732">Signal</keyword>
<feature type="region of interest" description="Disordered" evidence="1">
    <location>
        <begin position="29"/>
        <end position="49"/>
    </location>
</feature>
<keyword evidence="4" id="KW-1185">Reference proteome</keyword>
<dbReference type="KEGG" id="acij:JS278_00276"/>
<protein>
    <submittedName>
        <fullName evidence="3">Uncharacterized protein</fullName>
    </submittedName>
</protein>
<feature type="chain" id="PRO_5016574633" evidence="2">
    <location>
        <begin position="33"/>
        <end position="229"/>
    </location>
</feature>
<accession>A0A344UQC5</accession>
<name>A0A344UQC5_9ACTN</name>
<evidence type="ECO:0000256" key="2">
    <source>
        <dbReference type="SAM" id="SignalP"/>
    </source>
</evidence>
<dbReference type="RefSeq" id="WP_147243119.1">
    <property type="nucleotide sequence ID" value="NZ_CP025198.1"/>
</dbReference>
<organism evidence="3 4">
    <name type="scientific">Acidipropionibacterium virtanenii</name>
    <dbReference type="NCBI Taxonomy" id="2057246"/>
    <lineage>
        <taxon>Bacteria</taxon>
        <taxon>Bacillati</taxon>
        <taxon>Actinomycetota</taxon>
        <taxon>Actinomycetes</taxon>
        <taxon>Propionibacteriales</taxon>
        <taxon>Propionibacteriaceae</taxon>
        <taxon>Acidipropionibacterium</taxon>
    </lineage>
</organism>
<dbReference type="Proteomes" id="UP000251995">
    <property type="component" value="Chromosome"/>
</dbReference>
<sequence>MKKFQDKTLSRIAVISAIVSLAMSSSTLSASADSGAPRPNPLASDDRQSVSSYLSEYGASEQQISKIISNLEKGILPDAAKGGSPSATKEVKANGVTQTISTYPDGSMSVIEVSDPSAKTNGNLGTRSASVTSCKKVAAHTYQNCYAQAKTPVITWSFRFNFGPKTITKHWNGAYASRGAVVSNPHFVWMSSTVEKYGGQLTYGGVYSGSSYLKVGVTPDHATASLVSA</sequence>
<dbReference type="AlphaFoldDB" id="A0A344UQC5"/>
<evidence type="ECO:0000313" key="3">
    <source>
        <dbReference type="EMBL" id="AXE37473.1"/>
    </source>
</evidence>
<proteinExistence type="predicted"/>
<reference evidence="3 4" key="1">
    <citation type="submission" date="2017-12" db="EMBL/GenBank/DDBJ databases">
        <title>The whole genome sequence of the Acidipropionibacterium virtanenii sp. nov. type strain JS278.</title>
        <authorList>
            <person name="Laine P."/>
            <person name="Deptula P."/>
            <person name="Varmanen P."/>
            <person name="Auvinen P."/>
        </authorList>
    </citation>
    <scope>NUCLEOTIDE SEQUENCE [LARGE SCALE GENOMIC DNA]</scope>
    <source>
        <strain evidence="3 4">JS278</strain>
    </source>
</reference>
<evidence type="ECO:0000256" key="1">
    <source>
        <dbReference type="SAM" id="MobiDB-lite"/>
    </source>
</evidence>
<feature type="signal peptide" evidence="2">
    <location>
        <begin position="1"/>
        <end position="32"/>
    </location>
</feature>